<feature type="domain" description="Cns1/TTC4 wheel" evidence="5">
    <location>
        <begin position="281"/>
        <end position="394"/>
    </location>
</feature>
<keyword evidence="7" id="KW-1185">Reference proteome</keyword>
<evidence type="ECO:0000256" key="2">
    <source>
        <dbReference type="ARBA" id="ARBA00022803"/>
    </source>
</evidence>
<dbReference type="InterPro" id="IPR044059">
    <property type="entry name" value="Csn1/TTC4_wheel"/>
</dbReference>
<dbReference type="GO" id="GO:0006457">
    <property type="term" value="P:protein folding"/>
    <property type="evidence" value="ECO:0007669"/>
    <property type="project" value="TreeGrafter"/>
</dbReference>
<keyword evidence="2" id="KW-0802">TPR repeat</keyword>
<dbReference type="PANTHER" id="PTHR46035:SF1">
    <property type="entry name" value="TETRATRICOPEPTIDE REPEAT PROTEIN 4"/>
    <property type="match status" value="1"/>
</dbReference>
<feature type="coiled-coil region" evidence="4">
    <location>
        <begin position="217"/>
        <end position="244"/>
    </location>
</feature>
<evidence type="ECO:0000256" key="4">
    <source>
        <dbReference type="SAM" id="Coils"/>
    </source>
</evidence>
<evidence type="ECO:0000313" key="6">
    <source>
        <dbReference type="EMBL" id="RPB10883.1"/>
    </source>
</evidence>
<reference evidence="6 7" key="1">
    <citation type="journal article" date="2018" name="Nat. Ecol. Evol.">
        <title>Pezizomycetes genomes reveal the molecular basis of ectomycorrhizal truffle lifestyle.</title>
        <authorList>
            <person name="Murat C."/>
            <person name="Payen T."/>
            <person name="Noel B."/>
            <person name="Kuo A."/>
            <person name="Morin E."/>
            <person name="Chen J."/>
            <person name="Kohler A."/>
            <person name="Krizsan K."/>
            <person name="Balestrini R."/>
            <person name="Da Silva C."/>
            <person name="Montanini B."/>
            <person name="Hainaut M."/>
            <person name="Levati E."/>
            <person name="Barry K.W."/>
            <person name="Belfiori B."/>
            <person name="Cichocki N."/>
            <person name="Clum A."/>
            <person name="Dockter R.B."/>
            <person name="Fauchery L."/>
            <person name="Guy J."/>
            <person name="Iotti M."/>
            <person name="Le Tacon F."/>
            <person name="Lindquist E.A."/>
            <person name="Lipzen A."/>
            <person name="Malagnac F."/>
            <person name="Mello A."/>
            <person name="Molinier V."/>
            <person name="Miyauchi S."/>
            <person name="Poulain J."/>
            <person name="Riccioni C."/>
            <person name="Rubini A."/>
            <person name="Sitrit Y."/>
            <person name="Splivallo R."/>
            <person name="Traeger S."/>
            <person name="Wang M."/>
            <person name="Zifcakova L."/>
            <person name="Wipf D."/>
            <person name="Zambonelli A."/>
            <person name="Paolocci F."/>
            <person name="Nowrousian M."/>
            <person name="Ottonello S."/>
            <person name="Baldrian P."/>
            <person name="Spatafora J.W."/>
            <person name="Henrissat B."/>
            <person name="Nagy L.G."/>
            <person name="Aury J.M."/>
            <person name="Wincker P."/>
            <person name="Grigoriev I.V."/>
            <person name="Bonfante P."/>
            <person name="Martin F.M."/>
        </authorList>
    </citation>
    <scope>NUCLEOTIDE SEQUENCE [LARGE SCALE GENOMIC DNA]</scope>
    <source>
        <strain evidence="6 7">CCBAS932</strain>
    </source>
</reference>
<dbReference type="Pfam" id="PF14559">
    <property type="entry name" value="TPR_19"/>
    <property type="match status" value="1"/>
</dbReference>
<dbReference type="GO" id="GO:0005829">
    <property type="term" value="C:cytosol"/>
    <property type="evidence" value="ECO:0007669"/>
    <property type="project" value="TreeGrafter"/>
</dbReference>
<proteinExistence type="inferred from homology"/>
<dbReference type="STRING" id="1392247.A0A3N4KJZ6"/>
<dbReference type="OrthoDB" id="420195at2759"/>
<keyword evidence="1" id="KW-0677">Repeat</keyword>
<name>A0A3N4KJZ6_9PEZI</name>
<evidence type="ECO:0000256" key="3">
    <source>
        <dbReference type="ARBA" id="ARBA00023602"/>
    </source>
</evidence>
<dbReference type="SMART" id="SM00028">
    <property type="entry name" value="TPR"/>
    <property type="match status" value="3"/>
</dbReference>
<dbReference type="AlphaFoldDB" id="A0A3N4KJZ6"/>
<dbReference type="CDD" id="cd21381">
    <property type="entry name" value="CTWD_TTC4"/>
    <property type="match status" value="1"/>
</dbReference>
<dbReference type="GO" id="GO:0005634">
    <property type="term" value="C:nucleus"/>
    <property type="evidence" value="ECO:0007669"/>
    <property type="project" value="TreeGrafter"/>
</dbReference>
<dbReference type="PANTHER" id="PTHR46035">
    <property type="entry name" value="TETRATRICOPEPTIDE REPEAT PROTEIN 4"/>
    <property type="match status" value="1"/>
</dbReference>
<dbReference type="SUPFAM" id="SSF48452">
    <property type="entry name" value="TPR-like"/>
    <property type="match status" value="1"/>
</dbReference>
<evidence type="ECO:0000313" key="7">
    <source>
        <dbReference type="Proteomes" id="UP000277580"/>
    </source>
</evidence>
<dbReference type="InParanoid" id="A0A3N4KJZ6"/>
<gene>
    <name evidence="6" type="ORF">P167DRAFT_537164</name>
</gene>
<dbReference type="EMBL" id="ML119139">
    <property type="protein sequence ID" value="RPB10883.1"/>
    <property type="molecule type" value="Genomic_DNA"/>
</dbReference>
<keyword evidence="4" id="KW-0175">Coiled coil</keyword>
<dbReference type="InterPro" id="IPR019734">
    <property type="entry name" value="TPR_rpt"/>
</dbReference>
<evidence type="ECO:0000259" key="5">
    <source>
        <dbReference type="Pfam" id="PF18972"/>
    </source>
</evidence>
<dbReference type="FunCoup" id="A0A3N4KJZ6">
    <property type="interactions" value="1231"/>
</dbReference>
<accession>A0A3N4KJZ6</accession>
<dbReference type="Pfam" id="PF18972">
    <property type="entry name" value="Wheel"/>
    <property type="match status" value="1"/>
</dbReference>
<dbReference type="GO" id="GO:0030544">
    <property type="term" value="F:Hsp70 protein binding"/>
    <property type="evidence" value="ECO:0007669"/>
    <property type="project" value="TreeGrafter"/>
</dbReference>
<sequence>MALIEEIEDQAADAAINEQVAGLDLNDLIAQAAARHGHGSSTPGSMAPELPAAIAGVKNMTTDEFLKTMNKMPLFMTELDETNAEGTGENIELEALKALAYEGEPHEVAQNFRSQGNDNFKVKQYRDAVEFYTKALAVKCGVAEIETACLTNRAACNLELKNYRRCITDCKLALQMAPANTKAWYRSAKALYALEKLPEAMQCISAGLETAPENAALLQLQAEIAKKQNRITEIERLRKEREDKALREAQTLRVALLARKIPVKVTPQPPELEDATLHLEDPTDPKSTLCFPTVFLYPLALQSDFIKAFPENSTLAEQLSMVLAEPCSWDSAREYFPASKVDAYMETAAGGLIKVGKKVPLFETLGGGKVVVVDQILTVHLVPRARTEEFVKDWKKKHPTPAK</sequence>
<dbReference type="InterPro" id="IPR011990">
    <property type="entry name" value="TPR-like_helical_dom_sf"/>
</dbReference>
<dbReference type="GO" id="GO:0051879">
    <property type="term" value="F:Hsp90 protein binding"/>
    <property type="evidence" value="ECO:0007669"/>
    <property type="project" value="InterPro"/>
</dbReference>
<organism evidence="6 7">
    <name type="scientific">Morchella conica CCBAS932</name>
    <dbReference type="NCBI Taxonomy" id="1392247"/>
    <lineage>
        <taxon>Eukaryota</taxon>
        <taxon>Fungi</taxon>
        <taxon>Dikarya</taxon>
        <taxon>Ascomycota</taxon>
        <taxon>Pezizomycotina</taxon>
        <taxon>Pezizomycetes</taxon>
        <taxon>Pezizales</taxon>
        <taxon>Morchellaceae</taxon>
        <taxon>Morchella</taxon>
    </lineage>
</organism>
<protein>
    <submittedName>
        <fullName evidence="6">TPR-like protein</fullName>
    </submittedName>
</protein>
<dbReference type="Gene3D" id="1.25.40.10">
    <property type="entry name" value="Tetratricopeptide repeat domain"/>
    <property type="match status" value="1"/>
</dbReference>
<comment type="similarity">
    <text evidence="3">Belongs to the TTC4 family.</text>
</comment>
<evidence type="ECO:0000256" key="1">
    <source>
        <dbReference type="ARBA" id="ARBA00022737"/>
    </source>
</evidence>
<dbReference type="Proteomes" id="UP000277580">
    <property type="component" value="Unassembled WGS sequence"/>
</dbReference>